<name>A0A6G7PYT9_9BACT</name>
<keyword evidence="1" id="KW-0472">Membrane</keyword>
<protein>
    <submittedName>
        <fullName evidence="2">AtpZ/AtpI family protein</fullName>
    </submittedName>
</protein>
<gene>
    <name evidence="2" type="ORF">G4V39_06015</name>
</gene>
<organism evidence="2 3">
    <name type="scientific">Thermosulfuriphilus ammonigenes</name>
    <dbReference type="NCBI Taxonomy" id="1936021"/>
    <lineage>
        <taxon>Bacteria</taxon>
        <taxon>Pseudomonadati</taxon>
        <taxon>Thermodesulfobacteriota</taxon>
        <taxon>Thermodesulfobacteria</taxon>
        <taxon>Thermodesulfobacteriales</taxon>
        <taxon>Thermodesulfobacteriaceae</taxon>
        <taxon>Thermosulfuriphilus</taxon>
    </lineage>
</organism>
<dbReference type="EMBL" id="CP048877">
    <property type="protein sequence ID" value="QIJ72865.1"/>
    <property type="molecule type" value="Genomic_DNA"/>
</dbReference>
<evidence type="ECO:0000256" key="1">
    <source>
        <dbReference type="SAM" id="Phobius"/>
    </source>
</evidence>
<proteinExistence type="predicted"/>
<keyword evidence="3" id="KW-1185">Reference proteome</keyword>
<sequence length="68" mass="7461">MFGLLGEALGIGIAVIGSILAGLAFGYFLDNKVFDGRTYPWLTTIFLILGAIGGFKNLFVMTKRRFKE</sequence>
<dbReference type="Pfam" id="PF09527">
    <property type="entry name" value="ATPase_gene1"/>
    <property type="match status" value="1"/>
</dbReference>
<reference evidence="2 3" key="1">
    <citation type="submission" date="2020-02" db="EMBL/GenBank/DDBJ databases">
        <title>Genome analysis of Thermosulfuriphilus ammonigenes ST65T, an anaerobic thermophilic chemolithoautotrophic bacterium isolated from a deep-sea hydrothermal vent.</title>
        <authorList>
            <person name="Slobodkina G."/>
            <person name="Allioux M."/>
            <person name="Merkel A."/>
            <person name="Alain K."/>
            <person name="Jebbar M."/>
            <person name="Slobodkin A."/>
        </authorList>
    </citation>
    <scope>NUCLEOTIDE SEQUENCE [LARGE SCALE GENOMIC DNA]</scope>
    <source>
        <strain evidence="2 3">ST65</strain>
    </source>
</reference>
<keyword evidence="1" id="KW-1133">Transmembrane helix</keyword>
<dbReference type="AlphaFoldDB" id="A0A6G7PYT9"/>
<evidence type="ECO:0000313" key="3">
    <source>
        <dbReference type="Proteomes" id="UP000502179"/>
    </source>
</evidence>
<evidence type="ECO:0000313" key="2">
    <source>
        <dbReference type="EMBL" id="QIJ72865.1"/>
    </source>
</evidence>
<accession>A0A6G7PYT9</accession>
<dbReference type="Proteomes" id="UP000502179">
    <property type="component" value="Chromosome"/>
</dbReference>
<feature type="transmembrane region" description="Helical" evidence="1">
    <location>
        <begin position="9"/>
        <end position="29"/>
    </location>
</feature>
<dbReference type="KEGG" id="tav:G4V39_06015"/>
<feature type="transmembrane region" description="Helical" evidence="1">
    <location>
        <begin position="41"/>
        <end position="59"/>
    </location>
</feature>
<keyword evidence="1" id="KW-0812">Transmembrane</keyword>
<dbReference type="InterPro" id="IPR032820">
    <property type="entry name" value="ATPase_put"/>
</dbReference>